<dbReference type="EMBL" id="AP023368">
    <property type="protein sequence ID" value="BCJ98577.1"/>
    <property type="molecule type" value="Genomic_DNA"/>
</dbReference>
<keyword evidence="4" id="KW-1185">Reference proteome</keyword>
<dbReference type="Proteomes" id="UP000515703">
    <property type="component" value="Chromosome"/>
</dbReference>
<sequence>MRKRIISVLLCLGMVISLLSGCSGSKEGTNQVKTNTDTDTAQENSSAGDGSKKYKDFITVDVFDSLANYQGIQTGWFGKIVKDKFNMELNIISPNVAGGGETLYQTRSAAGNLGDLIIYPMSGGKLQDLVDARLIVDMTDMMSGEKNLEKYKEAIQFSNQNNSTTAGTWGIPSEVSVNPATKPLGGTTLNFGTYLRWDLYKQMGYPEMKTMEDLLPVMKQMQDMNVVSDSGKKAYAFSFFKDWDGSFMNIATQVASYYGYANTGFLWQKADDSAEPQSTLDDDSLYMRGLKFFYQANQMGLVDPESTTQSYDTVYNKYVDGAILWSPWPWLSAGYNSDKHKQEGKLFDTAAINDFKLYTWGCYAKGNPGVAMMIGSKAKDKERLMDFIDWYYSPEAITLITTGAKGVTWDMKDNQPQLTDLGYQCMTDPANTDMPQEQGGGKYKDGMSQLNYKTISAGEVNPDTGFPYDYSLWDSFTQKSLSDIEKDWQTHMNAKNAVDYFSKNNQIVVSPGSGYSTPAEASDITTIRNQIQEVIKEYSWRAVFAKDDNEYNKYIKDMKETALGLGYDKVLEVDKANAEAQKQARAAVVK</sequence>
<name>A0A7I8DLG3_9FIRM</name>
<gene>
    <name evidence="3" type="ORF">bsdcttw_16180</name>
</gene>
<proteinExistence type="predicted"/>
<keyword evidence="2" id="KW-0732">Signal</keyword>
<feature type="signal peptide" evidence="2">
    <location>
        <begin position="1"/>
        <end position="25"/>
    </location>
</feature>
<organism evidence="3 4">
    <name type="scientific">Anaerocolumna chitinilytica</name>
    <dbReference type="NCBI Taxonomy" id="1727145"/>
    <lineage>
        <taxon>Bacteria</taxon>
        <taxon>Bacillati</taxon>
        <taxon>Bacillota</taxon>
        <taxon>Clostridia</taxon>
        <taxon>Lachnospirales</taxon>
        <taxon>Lachnospiraceae</taxon>
        <taxon>Anaerocolumna</taxon>
    </lineage>
</organism>
<reference evidence="3 4" key="1">
    <citation type="submission" date="2020-08" db="EMBL/GenBank/DDBJ databases">
        <title>Draft genome sequencing of an Anaerocolumna strain isolated from anoxic soil subjected to BSD treatment.</title>
        <authorList>
            <person name="Uek A."/>
            <person name="Tonouchi A."/>
        </authorList>
    </citation>
    <scope>NUCLEOTIDE SEQUENCE [LARGE SCALE GENOMIC DNA]</scope>
    <source>
        <strain evidence="3 4">CTTW</strain>
    </source>
</reference>
<feature type="chain" id="PRO_5029781870" description="ABC transporter substrate-binding protein" evidence="2">
    <location>
        <begin position="26"/>
        <end position="590"/>
    </location>
</feature>
<evidence type="ECO:0000313" key="3">
    <source>
        <dbReference type="EMBL" id="BCJ98577.1"/>
    </source>
</evidence>
<dbReference type="InterPro" id="IPR050490">
    <property type="entry name" value="Bact_solute-bd_prot1"/>
</dbReference>
<evidence type="ECO:0000256" key="1">
    <source>
        <dbReference type="SAM" id="MobiDB-lite"/>
    </source>
</evidence>
<evidence type="ECO:0008006" key="5">
    <source>
        <dbReference type="Google" id="ProtNLM"/>
    </source>
</evidence>
<dbReference type="Gene3D" id="3.40.190.10">
    <property type="entry name" value="Periplasmic binding protein-like II"/>
    <property type="match status" value="2"/>
</dbReference>
<accession>A0A7I8DLG3</accession>
<feature type="compositionally biased region" description="Polar residues" evidence="1">
    <location>
        <begin position="28"/>
        <end position="48"/>
    </location>
</feature>
<dbReference type="RefSeq" id="WP_185258896.1">
    <property type="nucleotide sequence ID" value="NZ_AP023368.1"/>
</dbReference>
<dbReference type="AlphaFoldDB" id="A0A7I8DLG3"/>
<protein>
    <recommendedName>
        <fullName evidence="5">ABC transporter substrate-binding protein</fullName>
    </recommendedName>
</protein>
<feature type="region of interest" description="Disordered" evidence="1">
    <location>
        <begin position="28"/>
        <end position="50"/>
    </location>
</feature>
<reference evidence="3 4" key="2">
    <citation type="submission" date="2020-08" db="EMBL/GenBank/DDBJ databases">
        <authorList>
            <person name="Ueki A."/>
            <person name="Tonouchi A."/>
        </authorList>
    </citation>
    <scope>NUCLEOTIDE SEQUENCE [LARGE SCALE GENOMIC DNA]</scope>
    <source>
        <strain evidence="3 4">CTTW</strain>
    </source>
</reference>
<dbReference type="SUPFAM" id="SSF53850">
    <property type="entry name" value="Periplasmic binding protein-like II"/>
    <property type="match status" value="1"/>
</dbReference>
<dbReference type="PANTHER" id="PTHR43649">
    <property type="entry name" value="ARABINOSE-BINDING PROTEIN-RELATED"/>
    <property type="match status" value="1"/>
</dbReference>
<dbReference type="KEGG" id="acht:bsdcttw_16180"/>
<evidence type="ECO:0000256" key="2">
    <source>
        <dbReference type="SAM" id="SignalP"/>
    </source>
</evidence>
<dbReference type="PROSITE" id="PS51257">
    <property type="entry name" value="PROKAR_LIPOPROTEIN"/>
    <property type="match status" value="1"/>
</dbReference>
<evidence type="ECO:0000313" key="4">
    <source>
        <dbReference type="Proteomes" id="UP000515703"/>
    </source>
</evidence>